<dbReference type="OrthoDB" id="10058156at2759"/>
<dbReference type="GO" id="GO:0016787">
    <property type="term" value="F:hydrolase activity"/>
    <property type="evidence" value="ECO:0007669"/>
    <property type="project" value="UniProtKB-KW"/>
</dbReference>
<evidence type="ECO:0000256" key="1">
    <source>
        <dbReference type="ARBA" id="ARBA00022679"/>
    </source>
</evidence>
<gene>
    <name evidence="8 10 11" type="ORF">SRAE_0000063400</name>
</gene>
<feature type="domain" description="Reverse transcriptase RNase H-like" evidence="7">
    <location>
        <begin position="216"/>
        <end position="284"/>
    </location>
</feature>
<dbReference type="WormBase" id="SRAE_0000063400">
    <property type="protein sequence ID" value="SRP08208"/>
    <property type="gene ID" value="WBGene00256382"/>
</dbReference>
<evidence type="ECO:0000313" key="10">
    <source>
        <dbReference type="WBParaSite" id="SRAE_0000063400.1"/>
    </source>
</evidence>
<keyword evidence="5" id="KW-0378">Hydrolase</keyword>
<dbReference type="EMBL" id="LN609410">
    <property type="protein sequence ID" value="CEF61512.1"/>
    <property type="molecule type" value="Genomic_DNA"/>
</dbReference>
<organism evidence="8">
    <name type="scientific">Strongyloides ratti</name>
    <name type="common">Parasitic roundworm</name>
    <dbReference type="NCBI Taxonomy" id="34506"/>
    <lineage>
        <taxon>Eukaryota</taxon>
        <taxon>Metazoa</taxon>
        <taxon>Ecdysozoa</taxon>
        <taxon>Nematoda</taxon>
        <taxon>Chromadorea</taxon>
        <taxon>Rhabditida</taxon>
        <taxon>Tylenchina</taxon>
        <taxon>Panagrolaimomorpha</taxon>
        <taxon>Strongyloidoidea</taxon>
        <taxon>Strongyloididae</taxon>
        <taxon>Strongyloides</taxon>
    </lineage>
</organism>
<reference evidence="10" key="3">
    <citation type="submission" date="2020-12" db="UniProtKB">
        <authorList>
            <consortium name="WormBaseParasite"/>
        </authorList>
    </citation>
    <scope>IDENTIFICATION</scope>
</reference>
<reference evidence="8" key="1">
    <citation type="submission" date="2014-09" db="EMBL/GenBank/DDBJ databases">
        <authorList>
            <person name="Aslett A.Martin."/>
        </authorList>
    </citation>
    <scope>NUCLEOTIDE SEQUENCE</scope>
    <source>
        <strain evidence="8">ED321 Heterogonic</strain>
    </source>
</reference>
<keyword evidence="1" id="KW-0808">Transferase</keyword>
<keyword evidence="3" id="KW-0540">Nuclease</keyword>
<reference evidence="9" key="2">
    <citation type="submission" date="2014-09" db="EMBL/GenBank/DDBJ databases">
        <authorList>
            <person name="Martin A.A."/>
        </authorList>
    </citation>
    <scope>NUCLEOTIDE SEQUENCE</scope>
    <source>
        <strain evidence="9">ED321</strain>
    </source>
</reference>
<dbReference type="GeneID" id="36373880"/>
<keyword evidence="6" id="KW-0695">RNA-directed DNA polymerase</keyword>
<keyword evidence="2" id="KW-0548">Nucleotidyltransferase</keyword>
<keyword evidence="4" id="KW-0255">Endonuclease</keyword>
<dbReference type="GO" id="GO:0004519">
    <property type="term" value="F:endonuclease activity"/>
    <property type="evidence" value="ECO:0007669"/>
    <property type="project" value="UniProtKB-KW"/>
</dbReference>
<keyword evidence="9" id="KW-1185">Reference proteome</keyword>
<dbReference type="Gene3D" id="2.40.70.10">
    <property type="entry name" value="Acid Proteases"/>
    <property type="match status" value="1"/>
</dbReference>
<dbReference type="SUPFAM" id="SSF50630">
    <property type="entry name" value="Acid proteases"/>
    <property type="match status" value="1"/>
</dbReference>
<dbReference type="SUPFAM" id="SSF56672">
    <property type="entry name" value="DNA/RNA polymerases"/>
    <property type="match status" value="1"/>
</dbReference>
<dbReference type="RefSeq" id="XP_024500721.1">
    <property type="nucleotide sequence ID" value="XM_024646550.1"/>
</dbReference>
<evidence type="ECO:0000256" key="6">
    <source>
        <dbReference type="ARBA" id="ARBA00022918"/>
    </source>
</evidence>
<dbReference type="InterPro" id="IPR053164">
    <property type="entry name" value="IS1016-like_transposase"/>
</dbReference>
<dbReference type="Pfam" id="PF17917">
    <property type="entry name" value="RT_RNaseH"/>
    <property type="match status" value="1"/>
</dbReference>
<name>A0A090L051_STRRB</name>
<dbReference type="CDD" id="cd00303">
    <property type="entry name" value="retropepsin_like"/>
    <property type="match status" value="1"/>
</dbReference>
<dbReference type="AlphaFoldDB" id="A0A090L051"/>
<evidence type="ECO:0000313" key="9">
    <source>
        <dbReference type="Proteomes" id="UP000035682"/>
    </source>
</evidence>
<proteinExistence type="predicted"/>
<dbReference type="PANTHER" id="PTHR47163">
    <property type="entry name" value="DDE_TNP_IS1595 DOMAIN-CONTAINING PROTEIN"/>
    <property type="match status" value="1"/>
</dbReference>
<evidence type="ECO:0000256" key="5">
    <source>
        <dbReference type="ARBA" id="ARBA00022801"/>
    </source>
</evidence>
<dbReference type="Proteomes" id="UP000035682">
    <property type="component" value="Unplaced"/>
</dbReference>
<dbReference type="WBParaSite" id="SRAE_0000063400.1">
    <property type="protein sequence ID" value="SRAE_0000063400.1"/>
    <property type="gene ID" value="WBGene00256382"/>
</dbReference>
<dbReference type="PANTHER" id="PTHR47163:SF3">
    <property type="entry name" value="PROTEIN CBG18017"/>
    <property type="match status" value="1"/>
</dbReference>
<dbReference type="Gene3D" id="3.10.20.370">
    <property type="match status" value="1"/>
</dbReference>
<accession>A0A090L051</accession>
<dbReference type="InterPro" id="IPR041373">
    <property type="entry name" value="RT_RNaseH"/>
</dbReference>
<evidence type="ECO:0000256" key="3">
    <source>
        <dbReference type="ARBA" id="ARBA00022722"/>
    </source>
</evidence>
<dbReference type="InterPro" id="IPR021109">
    <property type="entry name" value="Peptidase_aspartic_dom_sf"/>
</dbReference>
<evidence type="ECO:0000256" key="4">
    <source>
        <dbReference type="ARBA" id="ARBA00022759"/>
    </source>
</evidence>
<evidence type="ECO:0000259" key="7">
    <source>
        <dbReference type="Pfam" id="PF17917"/>
    </source>
</evidence>
<dbReference type="InterPro" id="IPR043502">
    <property type="entry name" value="DNA/RNA_pol_sf"/>
</dbReference>
<evidence type="ECO:0000256" key="2">
    <source>
        <dbReference type="ARBA" id="ARBA00022695"/>
    </source>
</evidence>
<dbReference type="CTD" id="36373880"/>
<protein>
    <submittedName>
        <fullName evidence="8 10">Aspartic peptidase domain-containing protein</fullName>
    </submittedName>
</protein>
<evidence type="ECO:0000313" key="8">
    <source>
        <dbReference type="EMBL" id="CEF61512.1"/>
    </source>
</evidence>
<dbReference type="GO" id="GO:0003964">
    <property type="term" value="F:RNA-directed DNA polymerase activity"/>
    <property type="evidence" value="ECO:0007669"/>
    <property type="project" value="UniProtKB-KW"/>
</dbReference>
<sequence>MCVINDLDTNFPAITVYLNRRYRKVAYIDDGSTTSLISQQCWESIGQPLLRKTEVSIENTHDKLEINGVVTLEVKLSETVIIKDVFYVVKDLLFPVILGRSFLKQFLVYIHDYRNRIIRLGKINIHTIQEREMKIQLRNAKTLLIAPGKQGILRLTSDYYGDTGLVKVKLNPDINLPDGVIGYKSVSRLEDGQTIFWIMNLTPNSVTVEKGVSIYYAIRAVLLQEDEEKHLRVIAYASRTLRDVEKRWQITEKEALAVVFCSTKVSPLYMGEEEKANVLADLLSRNTTLALKIKNEDKSMITLLTKFRNPLRMEEWELAKDERSELQKQFGTDLMNQNRQQLIMDWHEHPYLERHFGQHRIRAFRFKNSSHVLPMVVEESSYLRQLVTDALDTEECVNGGESIVVEIHETKMGKRKNNRGHLVDGVWVVGGVEKTTERSVFAFPVEKQNSETLLEVIKKHVKPGFLFTLIFGEVTIELKIF</sequence>
<evidence type="ECO:0000313" key="11">
    <source>
        <dbReference type="WormBase" id="SRAE_0000063400"/>
    </source>
</evidence>